<keyword evidence="4" id="KW-1185">Reference proteome</keyword>
<comment type="caution">
    <text evidence="3">The sequence shown here is derived from an EMBL/GenBank/DDBJ whole genome shotgun (WGS) entry which is preliminary data.</text>
</comment>
<sequence length="366" mass="41847">MKILHISGAKSWGGNEQQMIDLIPELSKLGIKNVVFGVGNSLLHNECEIQDIPFIQAKKNKLNKFANYVYLKNIVREIKPDLIHLHTSDSLTVFTISDLLFRLKTKAVFSKKGMGSSSSFLSKFKYNYKNIDTVICVSEAVKKSFSSTMTKKNIPKLMVVYDGINLNRSSNEKGLNVRKQFCINEDKIIIGNIANHVKAKDLFTLIRALNYLVNYLDLKNIHLLQIGEFSNKLTPEIKSLILELKLEGYITLADFQSHALDFLDQFDLYVMSSEREGLPLTIFEAFLKKTPVVSTNAGGIPEAITHDFNGYLCEVRDFKNLAKNIHQLLRNKEKKQEFANRSYELFFEKFTAEKSAKNLLKIYQKK</sequence>
<evidence type="ECO:0000313" key="3">
    <source>
        <dbReference type="EMBL" id="RKS92417.1"/>
    </source>
</evidence>
<dbReference type="EMBL" id="RBXA01000003">
    <property type="protein sequence ID" value="RKS92417.1"/>
    <property type="molecule type" value="Genomic_DNA"/>
</dbReference>
<gene>
    <name evidence="3" type="ORF">BC952_2314</name>
</gene>
<evidence type="ECO:0000259" key="2">
    <source>
        <dbReference type="Pfam" id="PF13439"/>
    </source>
</evidence>
<organism evidence="3 4">
    <name type="scientific">Flavobacterium limicola</name>
    <dbReference type="NCBI Taxonomy" id="180441"/>
    <lineage>
        <taxon>Bacteria</taxon>
        <taxon>Pseudomonadati</taxon>
        <taxon>Bacteroidota</taxon>
        <taxon>Flavobacteriia</taxon>
        <taxon>Flavobacteriales</taxon>
        <taxon>Flavobacteriaceae</taxon>
        <taxon>Flavobacterium</taxon>
    </lineage>
</organism>
<evidence type="ECO:0000313" key="4">
    <source>
        <dbReference type="Proteomes" id="UP000280091"/>
    </source>
</evidence>
<reference evidence="3 4" key="1">
    <citation type="submission" date="2018-10" db="EMBL/GenBank/DDBJ databases">
        <title>Genomic Encyclopedia of Archaeal and Bacterial Type Strains, Phase II (KMG-II): from individual species to whole genera.</title>
        <authorList>
            <person name="Goeker M."/>
        </authorList>
    </citation>
    <scope>NUCLEOTIDE SEQUENCE [LARGE SCALE GENOMIC DNA]</scope>
    <source>
        <strain evidence="3 4">DSM 15094</strain>
    </source>
</reference>
<keyword evidence="3" id="KW-0808">Transferase</keyword>
<protein>
    <submittedName>
        <fullName evidence="3">Glycosyltransferase involved in cell wall biosynthesis</fullName>
    </submittedName>
</protein>
<evidence type="ECO:0000259" key="1">
    <source>
        <dbReference type="Pfam" id="PF00534"/>
    </source>
</evidence>
<dbReference type="Proteomes" id="UP000280091">
    <property type="component" value="Unassembled WGS sequence"/>
</dbReference>
<dbReference type="InterPro" id="IPR001296">
    <property type="entry name" value="Glyco_trans_1"/>
</dbReference>
<feature type="domain" description="Glycosyltransferase subfamily 4-like N-terminal" evidence="2">
    <location>
        <begin position="12"/>
        <end position="168"/>
    </location>
</feature>
<name>A0A495RXX9_9FLAO</name>
<dbReference type="GO" id="GO:0016757">
    <property type="term" value="F:glycosyltransferase activity"/>
    <property type="evidence" value="ECO:0007669"/>
    <property type="project" value="InterPro"/>
</dbReference>
<dbReference type="RefSeq" id="WP_121365688.1">
    <property type="nucleotide sequence ID" value="NZ_RBXA01000003.1"/>
</dbReference>
<dbReference type="AlphaFoldDB" id="A0A495RXX9"/>
<dbReference type="Pfam" id="PF00534">
    <property type="entry name" value="Glycos_transf_1"/>
    <property type="match status" value="1"/>
</dbReference>
<dbReference type="Pfam" id="PF13439">
    <property type="entry name" value="Glyco_transf_4"/>
    <property type="match status" value="1"/>
</dbReference>
<dbReference type="SUPFAM" id="SSF53756">
    <property type="entry name" value="UDP-Glycosyltransferase/glycogen phosphorylase"/>
    <property type="match status" value="1"/>
</dbReference>
<proteinExistence type="predicted"/>
<feature type="domain" description="Glycosyl transferase family 1" evidence="1">
    <location>
        <begin position="178"/>
        <end position="344"/>
    </location>
</feature>
<dbReference type="Gene3D" id="3.40.50.2000">
    <property type="entry name" value="Glycogen Phosphorylase B"/>
    <property type="match status" value="2"/>
</dbReference>
<dbReference type="InterPro" id="IPR028098">
    <property type="entry name" value="Glyco_trans_4-like_N"/>
</dbReference>
<dbReference type="PANTHER" id="PTHR12526">
    <property type="entry name" value="GLYCOSYLTRANSFERASE"/>
    <property type="match status" value="1"/>
</dbReference>
<dbReference type="OrthoDB" id="1522162at2"/>
<accession>A0A495RXX9</accession>
<dbReference type="CDD" id="cd03801">
    <property type="entry name" value="GT4_PimA-like"/>
    <property type="match status" value="1"/>
</dbReference>